<dbReference type="Proteomes" id="UP000183894">
    <property type="component" value="Unassembled WGS sequence"/>
</dbReference>
<dbReference type="EMBL" id="FOAD01000003">
    <property type="protein sequence ID" value="SEL17320.1"/>
    <property type="molecule type" value="Genomic_DNA"/>
</dbReference>
<proteinExistence type="predicted"/>
<feature type="compositionally biased region" description="Polar residues" evidence="1">
    <location>
        <begin position="178"/>
        <end position="189"/>
    </location>
</feature>
<evidence type="ECO:0000313" key="3">
    <source>
        <dbReference type="Proteomes" id="UP000183894"/>
    </source>
</evidence>
<name>A0A1H7N1D8_HALLR</name>
<dbReference type="RefSeq" id="WP_074793204.1">
    <property type="nucleotide sequence ID" value="NZ_FOAD01000003.1"/>
</dbReference>
<sequence>MGVELGRVTTVKFENNRIYLNVKTSPSFEHRDIEFTTPATGMWSVPREGDIVEVYEVSTEVFAARFPHTPANPQMPNLAEGDFCLAMNDNTRLWLSQQEDGTVNVELEADGDVSISTTAGSGGNVTVESDGDVTVNGNSITLGNDGGAESLAVQSHTHDVTYSWGDSAGSGTATTGTPNEPGTQKTSAE</sequence>
<evidence type="ECO:0008006" key="4">
    <source>
        <dbReference type="Google" id="ProtNLM"/>
    </source>
</evidence>
<evidence type="ECO:0000313" key="2">
    <source>
        <dbReference type="EMBL" id="SEL17320.1"/>
    </source>
</evidence>
<feature type="region of interest" description="Disordered" evidence="1">
    <location>
        <begin position="162"/>
        <end position="189"/>
    </location>
</feature>
<dbReference type="OrthoDB" id="204158at2157"/>
<organism evidence="2 3">
    <name type="scientific">Haloferax larsenii</name>
    <dbReference type="NCBI Taxonomy" id="302484"/>
    <lineage>
        <taxon>Archaea</taxon>
        <taxon>Methanobacteriati</taxon>
        <taxon>Methanobacteriota</taxon>
        <taxon>Stenosarchaea group</taxon>
        <taxon>Halobacteria</taxon>
        <taxon>Halobacteriales</taxon>
        <taxon>Haloferacaceae</taxon>
        <taxon>Haloferax</taxon>
    </lineage>
</organism>
<evidence type="ECO:0000256" key="1">
    <source>
        <dbReference type="SAM" id="MobiDB-lite"/>
    </source>
</evidence>
<gene>
    <name evidence="2" type="ORF">SAMN04488691_103163</name>
</gene>
<accession>A0A1H7N1D8</accession>
<protein>
    <recommendedName>
        <fullName evidence="4">Phage baseplate assembly protein V</fullName>
    </recommendedName>
</protein>
<reference evidence="2 3" key="1">
    <citation type="submission" date="2016-10" db="EMBL/GenBank/DDBJ databases">
        <authorList>
            <person name="de Groot N.N."/>
        </authorList>
    </citation>
    <scope>NUCLEOTIDE SEQUENCE [LARGE SCALE GENOMIC DNA]</scope>
    <source>
        <strain evidence="2 3">CDM_5</strain>
    </source>
</reference>
<dbReference type="AlphaFoldDB" id="A0A1H7N1D8"/>
<feature type="compositionally biased region" description="Low complexity" evidence="1">
    <location>
        <begin position="165"/>
        <end position="177"/>
    </location>
</feature>